<gene>
    <name evidence="1" type="ORF">Tci_928213</name>
</gene>
<accession>A0A699XIB4</accession>
<dbReference type="EMBL" id="BKCJ011827156">
    <property type="protein sequence ID" value="GFD56244.1"/>
    <property type="molecule type" value="Genomic_DNA"/>
</dbReference>
<reference evidence="1" key="1">
    <citation type="journal article" date="2019" name="Sci. Rep.">
        <title>Draft genome of Tanacetum cinerariifolium, the natural source of mosquito coil.</title>
        <authorList>
            <person name="Yamashiro T."/>
            <person name="Shiraishi A."/>
            <person name="Satake H."/>
            <person name="Nakayama K."/>
        </authorList>
    </citation>
    <scope>NUCLEOTIDE SEQUENCE</scope>
</reference>
<feature type="non-terminal residue" evidence="1">
    <location>
        <position position="1"/>
    </location>
</feature>
<sequence length="81" mass="9027">VQVGIEADEAERIFDTFGSGREKTFAHYALLRKRHFAQHHFYAGIGKVLRARREAAGFFSGHILAIKAGKCVEEIQLAVGK</sequence>
<organism evidence="1">
    <name type="scientific">Tanacetum cinerariifolium</name>
    <name type="common">Dalmatian daisy</name>
    <name type="synonym">Chrysanthemum cinerariifolium</name>
    <dbReference type="NCBI Taxonomy" id="118510"/>
    <lineage>
        <taxon>Eukaryota</taxon>
        <taxon>Viridiplantae</taxon>
        <taxon>Streptophyta</taxon>
        <taxon>Embryophyta</taxon>
        <taxon>Tracheophyta</taxon>
        <taxon>Spermatophyta</taxon>
        <taxon>Magnoliopsida</taxon>
        <taxon>eudicotyledons</taxon>
        <taxon>Gunneridae</taxon>
        <taxon>Pentapetalae</taxon>
        <taxon>asterids</taxon>
        <taxon>campanulids</taxon>
        <taxon>Asterales</taxon>
        <taxon>Asteraceae</taxon>
        <taxon>Asteroideae</taxon>
        <taxon>Anthemideae</taxon>
        <taxon>Anthemidinae</taxon>
        <taxon>Tanacetum</taxon>
    </lineage>
</organism>
<proteinExistence type="predicted"/>
<comment type="caution">
    <text evidence="1">The sequence shown here is derived from an EMBL/GenBank/DDBJ whole genome shotgun (WGS) entry which is preliminary data.</text>
</comment>
<dbReference type="AlphaFoldDB" id="A0A699XIB4"/>
<evidence type="ECO:0000313" key="1">
    <source>
        <dbReference type="EMBL" id="GFD56244.1"/>
    </source>
</evidence>
<protein>
    <submittedName>
        <fullName evidence="1">Uncharacterized protein</fullName>
    </submittedName>
</protein>
<name>A0A699XIB4_TANCI</name>